<feature type="compositionally biased region" description="Basic and acidic residues" evidence="1">
    <location>
        <begin position="36"/>
        <end position="48"/>
    </location>
</feature>
<name>A0A6J4S878_9ACTN</name>
<evidence type="ECO:0000313" key="2">
    <source>
        <dbReference type="EMBL" id="CAA9492265.1"/>
    </source>
</evidence>
<reference evidence="2" key="1">
    <citation type="submission" date="2020-02" db="EMBL/GenBank/DDBJ databases">
        <authorList>
            <person name="Meier V. D."/>
        </authorList>
    </citation>
    <scope>NUCLEOTIDE SEQUENCE</scope>
    <source>
        <strain evidence="2">AVDCRST_MAG17</strain>
    </source>
</reference>
<feature type="compositionally biased region" description="Basic residues" evidence="1">
    <location>
        <begin position="49"/>
        <end position="63"/>
    </location>
</feature>
<organism evidence="2">
    <name type="scientific">uncultured Solirubrobacterales bacterium</name>
    <dbReference type="NCBI Taxonomy" id="768556"/>
    <lineage>
        <taxon>Bacteria</taxon>
        <taxon>Bacillati</taxon>
        <taxon>Actinomycetota</taxon>
        <taxon>Thermoleophilia</taxon>
        <taxon>Solirubrobacterales</taxon>
        <taxon>environmental samples</taxon>
    </lineage>
</organism>
<protein>
    <submittedName>
        <fullName evidence="2">Uncharacterized protein</fullName>
    </submittedName>
</protein>
<feature type="non-terminal residue" evidence="2">
    <location>
        <position position="126"/>
    </location>
</feature>
<evidence type="ECO:0000256" key="1">
    <source>
        <dbReference type="SAM" id="MobiDB-lite"/>
    </source>
</evidence>
<sequence>DHRRRHERRRLAPGRLVARPAWRHGLARGAPGDPGGEGRRGRSGDLRRSRVRAAASRRARGGRFRLAARPGCRRRRHRRSGGALRAPGGDPGGHLRRRPEPAGPLSRRNGRGCRRVSPPPRRPARL</sequence>
<gene>
    <name evidence="2" type="ORF">AVDCRST_MAG17-842</name>
</gene>
<feature type="region of interest" description="Disordered" evidence="1">
    <location>
        <begin position="1"/>
        <end position="126"/>
    </location>
</feature>
<accession>A0A6J4S878</accession>
<feature type="compositionally biased region" description="Basic residues" evidence="1">
    <location>
        <begin position="71"/>
        <end position="80"/>
    </location>
</feature>
<feature type="compositionally biased region" description="Pro residues" evidence="1">
    <location>
        <begin position="117"/>
        <end position="126"/>
    </location>
</feature>
<feature type="compositionally biased region" description="Basic residues" evidence="1">
    <location>
        <begin position="1"/>
        <end position="12"/>
    </location>
</feature>
<dbReference type="AlphaFoldDB" id="A0A6J4S878"/>
<proteinExistence type="predicted"/>
<feature type="non-terminal residue" evidence="2">
    <location>
        <position position="1"/>
    </location>
</feature>
<dbReference type="EMBL" id="CADCVV010000064">
    <property type="protein sequence ID" value="CAA9492265.1"/>
    <property type="molecule type" value="Genomic_DNA"/>
</dbReference>